<evidence type="ECO:0000256" key="6">
    <source>
        <dbReference type="ARBA" id="ARBA00022528"/>
    </source>
</evidence>
<dbReference type="PANTHER" id="PTHR35993:SF1">
    <property type="entry name" value="OUTER ENVELOPE PORE PROTEIN 21B, CHLOROPLASTIC"/>
    <property type="match status" value="1"/>
</dbReference>
<evidence type="ECO:0000256" key="1">
    <source>
        <dbReference type="ARBA" id="ARBA00004396"/>
    </source>
</evidence>
<evidence type="ECO:0000313" key="14">
    <source>
        <dbReference type="EnsemblPlants" id="Kaladp0075s0011.1.v1.1"/>
    </source>
</evidence>
<dbReference type="AlphaFoldDB" id="A0A7N0UMY0"/>
<dbReference type="OMA" id="NADYKGR"/>
<protein>
    <submittedName>
        <fullName evidence="14">Uncharacterized protein</fullName>
    </submittedName>
</protein>
<evidence type="ECO:0000256" key="5">
    <source>
        <dbReference type="ARBA" id="ARBA00022452"/>
    </source>
</evidence>
<keyword evidence="8" id="KW-0812">Transmembrane</keyword>
<organism evidence="14 15">
    <name type="scientific">Kalanchoe fedtschenkoi</name>
    <name type="common">Lavender scallops</name>
    <name type="synonym">South American air plant</name>
    <dbReference type="NCBI Taxonomy" id="63787"/>
    <lineage>
        <taxon>Eukaryota</taxon>
        <taxon>Viridiplantae</taxon>
        <taxon>Streptophyta</taxon>
        <taxon>Embryophyta</taxon>
        <taxon>Tracheophyta</taxon>
        <taxon>Spermatophyta</taxon>
        <taxon>Magnoliopsida</taxon>
        <taxon>eudicotyledons</taxon>
        <taxon>Gunneridae</taxon>
        <taxon>Pentapetalae</taxon>
        <taxon>Saxifragales</taxon>
        <taxon>Crassulaceae</taxon>
        <taxon>Kalanchoe</taxon>
    </lineage>
</organism>
<keyword evidence="6" id="KW-0150">Chloroplast</keyword>
<dbReference type="GO" id="GO:0008308">
    <property type="term" value="F:voltage-gated monoatomic anion channel activity"/>
    <property type="evidence" value="ECO:0007669"/>
    <property type="project" value="InterPro"/>
</dbReference>
<keyword evidence="10" id="KW-0406">Ion transport</keyword>
<keyword evidence="5" id="KW-1134">Transmembrane beta strand</keyword>
<evidence type="ECO:0000256" key="3">
    <source>
        <dbReference type="ARBA" id="ARBA00009945"/>
    </source>
</evidence>
<dbReference type="GO" id="GO:0009707">
    <property type="term" value="C:chloroplast outer membrane"/>
    <property type="evidence" value="ECO:0007669"/>
    <property type="project" value="UniProtKB-SubCell"/>
</dbReference>
<accession>A0A7N0UMY0</accession>
<keyword evidence="4" id="KW-0813">Transport</keyword>
<comment type="subcellular location">
    <subcellularLocation>
        <location evidence="1">Plastid</location>
        <location evidence="1">Chloroplast outer membrane</location>
        <topology evidence="1">Multi-pass membrane protein</topology>
    </subcellularLocation>
    <subcellularLocation>
        <location evidence="2">Plastid</location>
        <location evidence="2">Etioplast membrane</location>
        <topology evidence="2">Multi-pass membrane protein</topology>
    </subcellularLocation>
</comment>
<keyword evidence="7" id="KW-0934">Plastid</keyword>
<keyword evidence="11" id="KW-0626">Porin</keyword>
<dbReference type="GO" id="GO:0044070">
    <property type="term" value="P:regulation of monoatomic anion transport"/>
    <property type="evidence" value="ECO:0007669"/>
    <property type="project" value="InterPro"/>
</dbReference>
<dbReference type="EnsemblPlants" id="Kaladp0075s0011.1.v1.1">
    <property type="protein sequence ID" value="Kaladp0075s0011.1.v1.1"/>
    <property type="gene ID" value="Kaladp0075s0011.v1.1"/>
</dbReference>
<evidence type="ECO:0000256" key="4">
    <source>
        <dbReference type="ARBA" id="ARBA00022448"/>
    </source>
</evidence>
<dbReference type="GO" id="GO:0015288">
    <property type="term" value="F:porin activity"/>
    <property type="evidence" value="ECO:0007669"/>
    <property type="project" value="UniProtKB-KW"/>
</dbReference>
<name>A0A7N0UMY0_KALFE</name>
<sequence length="167" mass="19441">METSLRYDGDSKALRIHAKEKFPIDSNTHLQVNGELDTGHGGPTHFSAALRHFYPNFTGSLGVGLLYNKEDKLLYSVRGKKEFPLSANGLVRFNIKGRYYVDREFHERKARRVAEFTWSVLNVREGQDVRFKLGYEVFDKVTYFQIRENNWSLNGDSNGKWNVRYDL</sequence>
<dbReference type="Gramene" id="Kaladp0075s0011.1.v1.1">
    <property type="protein sequence ID" value="Kaladp0075s0011.1.v1.1"/>
    <property type="gene ID" value="Kaladp0075s0011.v1.1"/>
</dbReference>
<evidence type="ECO:0000256" key="2">
    <source>
        <dbReference type="ARBA" id="ARBA00004441"/>
    </source>
</evidence>
<dbReference type="Proteomes" id="UP000594263">
    <property type="component" value="Unplaced"/>
</dbReference>
<dbReference type="GO" id="GO:0034426">
    <property type="term" value="C:etioplast membrane"/>
    <property type="evidence" value="ECO:0007669"/>
    <property type="project" value="UniProtKB-SubCell"/>
</dbReference>
<evidence type="ECO:0000256" key="9">
    <source>
        <dbReference type="ARBA" id="ARBA00022805"/>
    </source>
</evidence>
<dbReference type="InterPro" id="IPR034575">
    <property type="entry name" value="OEP21"/>
</dbReference>
<evidence type="ECO:0000256" key="10">
    <source>
        <dbReference type="ARBA" id="ARBA00023065"/>
    </source>
</evidence>
<comment type="function">
    <text evidence="13">Voltage-dependent rectifying anion channel that facilitates the translocation between chloroplast and cytoplasm of phosphorylated carbohydrates such as triosephosphate, 3-phosphoglycerate and inorganic phosphate (Pi) depending of ATP to triosephosphate ratio in the plastidial intermembrane space; in high triosephosphate/ATP conditions (e.g. photosynthesis), export of triosphosphate from chloroplast (outward rectifying channels), but in high ATP/triosephosphate conditions (e.g. dark phase), import of phosphosolutes (inward rectifying channels).</text>
</comment>
<keyword evidence="15" id="KW-1185">Reference proteome</keyword>
<evidence type="ECO:0000256" key="13">
    <source>
        <dbReference type="ARBA" id="ARBA00024941"/>
    </source>
</evidence>
<keyword evidence="12" id="KW-0472">Membrane</keyword>
<evidence type="ECO:0000256" key="12">
    <source>
        <dbReference type="ARBA" id="ARBA00023136"/>
    </source>
</evidence>
<reference evidence="14" key="1">
    <citation type="submission" date="2021-01" db="UniProtKB">
        <authorList>
            <consortium name="EnsemblPlants"/>
        </authorList>
    </citation>
    <scope>IDENTIFICATION</scope>
</reference>
<evidence type="ECO:0000256" key="7">
    <source>
        <dbReference type="ARBA" id="ARBA00022640"/>
    </source>
</evidence>
<proteinExistence type="inferred from homology"/>
<evidence type="ECO:0000256" key="11">
    <source>
        <dbReference type="ARBA" id="ARBA00023114"/>
    </source>
</evidence>
<evidence type="ECO:0000313" key="15">
    <source>
        <dbReference type="Proteomes" id="UP000594263"/>
    </source>
</evidence>
<dbReference type="PANTHER" id="PTHR35993">
    <property type="entry name" value="OUTER ENVELOPE PORE PROTEIN 21B, CHLOROPLASTIC"/>
    <property type="match status" value="1"/>
</dbReference>
<comment type="similarity">
    <text evidence="3">Belongs to the plastid outer envelope porin OEP21 (TC 1.B.29) family.</text>
</comment>
<dbReference type="GO" id="GO:0046930">
    <property type="term" value="C:pore complex"/>
    <property type="evidence" value="ECO:0007669"/>
    <property type="project" value="UniProtKB-KW"/>
</dbReference>
<keyword evidence="9" id="KW-1002">Plastid outer membrane</keyword>
<evidence type="ECO:0000256" key="8">
    <source>
        <dbReference type="ARBA" id="ARBA00022692"/>
    </source>
</evidence>